<comment type="caution">
    <text evidence="2">The sequence shown here is derived from an EMBL/GenBank/DDBJ whole genome shotgun (WGS) entry which is preliminary data.</text>
</comment>
<evidence type="ECO:0000256" key="1">
    <source>
        <dbReference type="SAM" id="MobiDB-lite"/>
    </source>
</evidence>
<accession>A0A5N6KK01</accession>
<reference evidence="2 3" key="1">
    <citation type="submission" date="2019-06" db="EMBL/GenBank/DDBJ databases">
        <title>Genome Sequence of the Brown Rot Fungal Pathogen Monilinia laxa.</title>
        <authorList>
            <person name="De Miccolis Angelini R.M."/>
            <person name="Landi L."/>
            <person name="Abate D."/>
            <person name="Pollastro S."/>
            <person name="Romanazzi G."/>
            <person name="Faretra F."/>
        </authorList>
    </citation>
    <scope>NUCLEOTIDE SEQUENCE [LARGE SCALE GENOMIC DNA]</scope>
    <source>
        <strain evidence="2 3">Mlax316</strain>
    </source>
</reference>
<feature type="region of interest" description="Disordered" evidence="1">
    <location>
        <begin position="34"/>
        <end position="113"/>
    </location>
</feature>
<name>A0A5N6KK01_MONLA</name>
<dbReference type="EMBL" id="VIGI01000002">
    <property type="protein sequence ID" value="KAB8303519.1"/>
    <property type="molecule type" value="Genomic_DNA"/>
</dbReference>
<gene>
    <name evidence="2" type="ORF">EYC80_004930</name>
</gene>
<keyword evidence="3" id="KW-1185">Reference proteome</keyword>
<dbReference type="Proteomes" id="UP000326757">
    <property type="component" value="Unassembled WGS sequence"/>
</dbReference>
<organism evidence="2 3">
    <name type="scientific">Monilinia laxa</name>
    <name type="common">Brown rot fungus</name>
    <name type="synonym">Sclerotinia laxa</name>
    <dbReference type="NCBI Taxonomy" id="61186"/>
    <lineage>
        <taxon>Eukaryota</taxon>
        <taxon>Fungi</taxon>
        <taxon>Dikarya</taxon>
        <taxon>Ascomycota</taxon>
        <taxon>Pezizomycotina</taxon>
        <taxon>Leotiomycetes</taxon>
        <taxon>Helotiales</taxon>
        <taxon>Sclerotiniaceae</taxon>
        <taxon>Monilinia</taxon>
    </lineage>
</organism>
<dbReference type="OrthoDB" id="3537171at2759"/>
<feature type="compositionally biased region" description="Polar residues" evidence="1">
    <location>
        <begin position="89"/>
        <end position="103"/>
    </location>
</feature>
<sequence>MNDMDMVALGDELDKDRWIMHIALFGYIRNWSKAKPKSVKEKSKLRAALKRPGDKLHVKKPPAPPKAKAKKPIIIDLTSSSPPPEKRSTTTPKRVTAPSSSERSPGVHSPITRSLSRSLLGPLVVLDASQATQPPGYYIQQIHIRDITPGTVVWLPSKVDIVQNAYVDPNLHVNAFDHPAVIVSMPNPMNIYSVVEIAIMTSLGSRTLQESNKLGHRNLLFRVRTSQLPGAKVDITFKDSRGMKGKYSFINCHESWRVQIGTLGFYARGRGLGLGRDVDWLRLTTASLEKLRASIGAHKGLWG</sequence>
<proteinExistence type="predicted"/>
<evidence type="ECO:0000313" key="2">
    <source>
        <dbReference type="EMBL" id="KAB8303519.1"/>
    </source>
</evidence>
<evidence type="ECO:0000313" key="3">
    <source>
        <dbReference type="Proteomes" id="UP000326757"/>
    </source>
</evidence>
<protein>
    <submittedName>
        <fullName evidence="2">Uncharacterized protein</fullName>
    </submittedName>
</protein>
<dbReference type="AlphaFoldDB" id="A0A5N6KK01"/>